<evidence type="ECO:0000313" key="3">
    <source>
        <dbReference type="Proteomes" id="UP000184480"/>
    </source>
</evidence>
<feature type="signal peptide" evidence="1">
    <location>
        <begin position="1"/>
        <end position="24"/>
    </location>
</feature>
<dbReference type="OrthoDB" id="1078465at2"/>
<keyword evidence="1" id="KW-0732">Signal</keyword>
<name>A0A1M5JPL8_9BACT</name>
<organism evidence="2 3">
    <name type="scientific">Dysgonomonas macrotermitis</name>
    <dbReference type="NCBI Taxonomy" id="1346286"/>
    <lineage>
        <taxon>Bacteria</taxon>
        <taxon>Pseudomonadati</taxon>
        <taxon>Bacteroidota</taxon>
        <taxon>Bacteroidia</taxon>
        <taxon>Bacteroidales</taxon>
        <taxon>Dysgonomonadaceae</taxon>
        <taxon>Dysgonomonas</taxon>
    </lineage>
</organism>
<feature type="chain" id="PRO_5009911411" evidence="1">
    <location>
        <begin position="25"/>
        <end position="195"/>
    </location>
</feature>
<keyword evidence="3" id="KW-1185">Reference proteome</keyword>
<evidence type="ECO:0000313" key="2">
    <source>
        <dbReference type="EMBL" id="SHG41933.1"/>
    </source>
</evidence>
<accession>A0A1M5JPL8</accession>
<evidence type="ECO:0000256" key="1">
    <source>
        <dbReference type="SAM" id="SignalP"/>
    </source>
</evidence>
<sequence length="195" mass="21688">MNRILLIITLAFSLSLLFMGQAHAQRYLPGQKGIQVTGGFVDGFTLEKKDGQAFFGGLALSTYTKNGNRWVFGGEYLQKSYAYKDRFIPLSQITAEGGYYLNFLSDASKTLFFSVGLSAVGGYETINWGKELLFDGATITSEDNFLYGGAISFETEIFLSDRFVLLINARERVLFGSEINKFHFQLGAGVKIFIN</sequence>
<dbReference type="AlphaFoldDB" id="A0A1M5JPL8"/>
<gene>
    <name evidence="2" type="ORF">SAMN05444362_12616</name>
</gene>
<dbReference type="STRING" id="1346286.SAMN05444362_12616"/>
<dbReference type="Proteomes" id="UP000184480">
    <property type="component" value="Unassembled WGS sequence"/>
</dbReference>
<reference evidence="3" key="1">
    <citation type="submission" date="2016-11" db="EMBL/GenBank/DDBJ databases">
        <authorList>
            <person name="Varghese N."/>
            <person name="Submissions S."/>
        </authorList>
    </citation>
    <scope>NUCLEOTIDE SEQUENCE [LARGE SCALE GENOMIC DNA]</scope>
    <source>
        <strain evidence="3">DSM 27370</strain>
    </source>
</reference>
<proteinExistence type="predicted"/>
<protein>
    <submittedName>
        <fullName evidence="2">Conjugative transposon protein TraO</fullName>
    </submittedName>
</protein>
<dbReference type="Pfam" id="PF10626">
    <property type="entry name" value="TraO"/>
    <property type="match status" value="1"/>
</dbReference>
<dbReference type="EMBL" id="FQUC01000026">
    <property type="protein sequence ID" value="SHG41933.1"/>
    <property type="molecule type" value="Genomic_DNA"/>
</dbReference>
<dbReference type="InterPro" id="IPR018899">
    <property type="entry name" value="Conjug_transposon_Tra0"/>
</dbReference>
<dbReference type="RefSeq" id="WP_062185321.1">
    <property type="nucleotide sequence ID" value="NZ_BBXL01000052.1"/>
</dbReference>